<protein>
    <submittedName>
        <fullName evidence="1">Short-chain dehydrogenase</fullName>
    </submittedName>
</protein>
<keyword evidence="2" id="KW-1185">Reference proteome</keyword>
<reference evidence="1" key="2">
    <citation type="submission" date="2020-09" db="EMBL/GenBank/DDBJ databases">
        <authorList>
            <person name="Sun Q."/>
            <person name="Zhou Y."/>
        </authorList>
    </citation>
    <scope>NUCLEOTIDE SEQUENCE</scope>
    <source>
        <strain evidence="1">CGMCC 1.12153</strain>
    </source>
</reference>
<gene>
    <name evidence="1" type="ORF">GCM10010954_09870</name>
</gene>
<sequence>MSEHVLLIGGSGMLSGSAQQLNEDGFYITVVARDANRLEVLKKTSLYPEKIATVSLDYTNVDQFRRDITQVIQVCPVHKVIAWFHKEGHTSLQHMCDDIAQHQEEEWELIHVKGSSSAHPANNFSLSVPSSCLYKEVILGFKEEQGHRRWLTHSEISDGVYKALHSKQNLLVVGLLEDLK</sequence>
<dbReference type="RefSeq" id="WP_188376339.1">
    <property type="nucleotide sequence ID" value="NZ_BMEL01000001.1"/>
</dbReference>
<dbReference type="AlphaFoldDB" id="A0A917B0V9"/>
<name>A0A917B0V9_HALAA</name>
<dbReference type="SUPFAM" id="SSF51735">
    <property type="entry name" value="NAD(P)-binding Rossmann-fold domains"/>
    <property type="match status" value="1"/>
</dbReference>
<dbReference type="InterPro" id="IPR036291">
    <property type="entry name" value="NAD(P)-bd_dom_sf"/>
</dbReference>
<evidence type="ECO:0000313" key="2">
    <source>
        <dbReference type="Proteomes" id="UP000660110"/>
    </source>
</evidence>
<organism evidence="1 2">
    <name type="scientific">Halobacillus andaensis</name>
    <dbReference type="NCBI Taxonomy" id="1176239"/>
    <lineage>
        <taxon>Bacteria</taxon>
        <taxon>Bacillati</taxon>
        <taxon>Bacillota</taxon>
        <taxon>Bacilli</taxon>
        <taxon>Bacillales</taxon>
        <taxon>Bacillaceae</taxon>
        <taxon>Halobacillus</taxon>
    </lineage>
</organism>
<reference evidence="1" key="1">
    <citation type="journal article" date="2014" name="Int. J. Syst. Evol. Microbiol.">
        <title>Complete genome sequence of Corynebacterium casei LMG S-19264T (=DSM 44701T), isolated from a smear-ripened cheese.</title>
        <authorList>
            <consortium name="US DOE Joint Genome Institute (JGI-PGF)"/>
            <person name="Walter F."/>
            <person name="Albersmeier A."/>
            <person name="Kalinowski J."/>
            <person name="Ruckert C."/>
        </authorList>
    </citation>
    <scope>NUCLEOTIDE SEQUENCE</scope>
    <source>
        <strain evidence="1">CGMCC 1.12153</strain>
    </source>
</reference>
<comment type="caution">
    <text evidence="1">The sequence shown here is derived from an EMBL/GenBank/DDBJ whole genome shotgun (WGS) entry which is preliminary data.</text>
</comment>
<dbReference type="EMBL" id="BMEL01000001">
    <property type="protein sequence ID" value="GGF13200.1"/>
    <property type="molecule type" value="Genomic_DNA"/>
</dbReference>
<dbReference type="Proteomes" id="UP000660110">
    <property type="component" value="Unassembled WGS sequence"/>
</dbReference>
<accession>A0A917B0V9</accession>
<proteinExistence type="predicted"/>
<evidence type="ECO:0000313" key="1">
    <source>
        <dbReference type="EMBL" id="GGF13200.1"/>
    </source>
</evidence>